<dbReference type="Proteomes" id="UP001341840">
    <property type="component" value="Unassembled WGS sequence"/>
</dbReference>
<name>A0ABU6R068_9FABA</name>
<accession>A0ABU6R068</accession>
<gene>
    <name evidence="1" type="ORF">PIB30_102026</name>
</gene>
<evidence type="ECO:0000313" key="2">
    <source>
        <dbReference type="Proteomes" id="UP001341840"/>
    </source>
</evidence>
<proteinExistence type="predicted"/>
<keyword evidence="2" id="KW-1185">Reference proteome</keyword>
<reference evidence="1 2" key="1">
    <citation type="journal article" date="2023" name="Plants (Basel)">
        <title>Bridging the Gap: Combining Genomics and Transcriptomics Approaches to Understand Stylosanthes scabra, an Orphan Legume from the Brazilian Caatinga.</title>
        <authorList>
            <person name="Ferreira-Neto J.R.C."/>
            <person name="da Silva M.D."/>
            <person name="Binneck E."/>
            <person name="de Melo N.F."/>
            <person name="da Silva R.H."/>
            <person name="de Melo A.L.T.M."/>
            <person name="Pandolfi V."/>
            <person name="Bustamante F.O."/>
            <person name="Brasileiro-Vidal A.C."/>
            <person name="Benko-Iseppon A.M."/>
        </authorList>
    </citation>
    <scope>NUCLEOTIDE SEQUENCE [LARGE SCALE GENOMIC DNA]</scope>
    <source>
        <tissue evidence="1">Leaves</tissue>
    </source>
</reference>
<feature type="non-terminal residue" evidence="1">
    <location>
        <position position="1"/>
    </location>
</feature>
<comment type="caution">
    <text evidence="1">The sequence shown here is derived from an EMBL/GenBank/DDBJ whole genome shotgun (WGS) entry which is preliminary data.</text>
</comment>
<protein>
    <submittedName>
        <fullName evidence="1">Uncharacterized protein</fullName>
    </submittedName>
</protein>
<evidence type="ECO:0000313" key="1">
    <source>
        <dbReference type="EMBL" id="MED6116629.1"/>
    </source>
</evidence>
<dbReference type="EMBL" id="JASCZI010003077">
    <property type="protein sequence ID" value="MED6116629.1"/>
    <property type="molecule type" value="Genomic_DNA"/>
</dbReference>
<organism evidence="1 2">
    <name type="scientific">Stylosanthes scabra</name>
    <dbReference type="NCBI Taxonomy" id="79078"/>
    <lineage>
        <taxon>Eukaryota</taxon>
        <taxon>Viridiplantae</taxon>
        <taxon>Streptophyta</taxon>
        <taxon>Embryophyta</taxon>
        <taxon>Tracheophyta</taxon>
        <taxon>Spermatophyta</taxon>
        <taxon>Magnoliopsida</taxon>
        <taxon>eudicotyledons</taxon>
        <taxon>Gunneridae</taxon>
        <taxon>Pentapetalae</taxon>
        <taxon>rosids</taxon>
        <taxon>fabids</taxon>
        <taxon>Fabales</taxon>
        <taxon>Fabaceae</taxon>
        <taxon>Papilionoideae</taxon>
        <taxon>50 kb inversion clade</taxon>
        <taxon>dalbergioids sensu lato</taxon>
        <taxon>Dalbergieae</taxon>
        <taxon>Pterocarpus clade</taxon>
        <taxon>Stylosanthes</taxon>
    </lineage>
</organism>
<sequence length="56" mass="6214">VDRVRLTLVSNGPRSRDTKDRVRLTLQCGLERVGKELAFHAYACCPAHMRGSGKTS</sequence>